<accession>A0BJW3</accession>
<dbReference type="HOGENOM" id="CLU_2908891_0_0_1"/>
<reference evidence="1 2" key="1">
    <citation type="journal article" date="2006" name="Nature">
        <title>Global trends of whole-genome duplications revealed by the ciliate Paramecium tetraurelia.</title>
        <authorList>
            <consortium name="Genoscope"/>
            <person name="Aury J.-M."/>
            <person name="Jaillon O."/>
            <person name="Duret L."/>
            <person name="Noel B."/>
            <person name="Jubin C."/>
            <person name="Porcel B.M."/>
            <person name="Segurens B."/>
            <person name="Daubin V."/>
            <person name="Anthouard V."/>
            <person name="Aiach N."/>
            <person name="Arnaiz O."/>
            <person name="Billaut A."/>
            <person name="Beisson J."/>
            <person name="Blanc I."/>
            <person name="Bouhouche K."/>
            <person name="Camara F."/>
            <person name="Duharcourt S."/>
            <person name="Guigo R."/>
            <person name="Gogendeau D."/>
            <person name="Katinka M."/>
            <person name="Keller A.-M."/>
            <person name="Kissmehl R."/>
            <person name="Klotz C."/>
            <person name="Koll F."/>
            <person name="Le Moue A."/>
            <person name="Lepere C."/>
            <person name="Malinsky S."/>
            <person name="Nowacki M."/>
            <person name="Nowak J.K."/>
            <person name="Plattner H."/>
            <person name="Poulain J."/>
            <person name="Ruiz F."/>
            <person name="Serrano V."/>
            <person name="Zagulski M."/>
            <person name="Dessen P."/>
            <person name="Betermier M."/>
            <person name="Weissenbach J."/>
            <person name="Scarpelli C."/>
            <person name="Schachter V."/>
            <person name="Sperling L."/>
            <person name="Meyer E."/>
            <person name="Cohen J."/>
            <person name="Wincker P."/>
        </authorList>
    </citation>
    <scope>NUCLEOTIDE SEQUENCE [LARGE SCALE GENOMIC DNA]</scope>
    <source>
        <strain evidence="1 2">Stock d4-2</strain>
    </source>
</reference>
<proteinExistence type="predicted"/>
<name>A0BJW3_PARTE</name>
<dbReference type="KEGG" id="ptm:GSPATT00029460001"/>
<sequence>MVFIHQYLVNLDRTILRICYNPQLEESGTLILQGQLINHQGIDLKPLLKSKGSCYLEYLKQK</sequence>
<protein>
    <submittedName>
        <fullName evidence="1">Uncharacterized protein</fullName>
    </submittedName>
</protein>
<dbReference type="Proteomes" id="UP000000600">
    <property type="component" value="Unassembled WGS sequence"/>
</dbReference>
<dbReference type="GeneID" id="5012012"/>
<gene>
    <name evidence="1" type="ORF">GSPATT00029460001</name>
</gene>
<dbReference type="RefSeq" id="XP_001426228.1">
    <property type="nucleotide sequence ID" value="XM_001426191.2"/>
</dbReference>
<dbReference type="AlphaFoldDB" id="A0BJW3"/>
<dbReference type="OrthoDB" id="316578at2759"/>
<dbReference type="EMBL" id="CT867998">
    <property type="protein sequence ID" value="CAK58830.1"/>
    <property type="molecule type" value="Genomic_DNA"/>
</dbReference>
<dbReference type="InParanoid" id="A0BJW3"/>
<evidence type="ECO:0000313" key="2">
    <source>
        <dbReference type="Proteomes" id="UP000000600"/>
    </source>
</evidence>
<organism evidence="1 2">
    <name type="scientific">Paramecium tetraurelia</name>
    <dbReference type="NCBI Taxonomy" id="5888"/>
    <lineage>
        <taxon>Eukaryota</taxon>
        <taxon>Sar</taxon>
        <taxon>Alveolata</taxon>
        <taxon>Ciliophora</taxon>
        <taxon>Intramacronucleata</taxon>
        <taxon>Oligohymenophorea</taxon>
        <taxon>Peniculida</taxon>
        <taxon>Parameciidae</taxon>
        <taxon>Paramecium</taxon>
    </lineage>
</organism>
<keyword evidence="2" id="KW-1185">Reference proteome</keyword>
<evidence type="ECO:0000313" key="1">
    <source>
        <dbReference type="EMBL" id="CAK58830.1"/>
    </source>
</evidence>